<feature type="region of interest" description="Disordered" evidence="2">
    <location>
        <begin position="209"/>
        <end position="250"/>
    </location>
</feature>
<protein>
    <recommendedName>
        <fullName evidence="3">Flavodoxin-like domain-containing protein</fullName>
    </recommendedName>
</protein>
<dbReference type="PANTHER" id="PTHR30546">
    <property type="entry name" value="FLAVODOXIN-RELATED PROTEIN WRBA-RELATED"/>
    <property type="match status" value="1"/>
</dbReference>
<evidence type="ECO:0000313" key="4">
    <source>
        <dbReference type="EMBL" id="KAG2194907.1"/>
    </source>
</evidence>
<evidence type="ECO:0000259" key="3">
    <source>
        <dbReference type="PROSITE" id="PS50902"/>
    </source>
</evidence>
<dbReference type="Pfam" id="PF03358">
    <property type="entry name" value="FMN_red"/>
    <property type="match status" value="1"/>
</dbReference>
<dbReference type="InterPro" id="IPR008254">
    <property type="entry name" value="Flavodoxin/NO_synth"/>
</dbReference>
<feature type="region of interest" description="Disordered" evidence="2">
    <location>
        <begin position="296"/>
        <end position="421"/>
    </location>
</feature>
<dbReference type="FunFam" id="3.40.50.360:FF:000001">
    <property type="entry name" value="NAD(P)H dehydrogenase (Quinone) FQR1-like"/>
    <property type="match status" value="1"/>
</dbReference>
<dbReference type="SUPFAM" id="SSF52218">
    <property type="entry name" value="Flavoproteins"/>
    <property type="match status" value="1"/>
</dbReference>
<dbReference type="EMBL" id="JAEPRD010000184">
    <property type="protein sequence ID" value="KAG2194907.1"/>
    <property type="molecule type" value="Genomic_DNA"/>
</dbReference>
<dbReference type="GO" id="GO:0010181">
    <property type="term" value="F:FMN binding"/>
    <property type="evidence" value="ECO:0007669"/>
    <property type="project" value="InterPro"/>
</dbReference>
<keyword evidence="5" id="KW-1185">Reference proteome</keyword>
<gene>
    <name evidence="4" type="ORF">INT47_010649</name>
</gene>
<dbReference type="PANTHER" id="PTHR30546:SF23">
    <property type="entry name" value="FLAVOPROTEIN-LIKE PROTEIN YCP4-RELATED"/>
    <property type="match status" value="1"/>
</dbReference>
<comment type="similarity">
    <text evidence="1">Belongs to the WrbA family.</text>
</comment>
<accession>A0A8H7QMA0</accession>
<feature type="region of interest" description="Disordered" evidence="2">
    <location>
        <begin position="453"/>
        <end position="488"/>
    </location>
</feature>
<feature type="compositionally biased region" description="Low complexity" evidence="2">
    <location>
        <begin position="360"/>
        <end position="389"/>
    </location>
</feature>
<dbReference type="NCBIfam" id="NF002999">
    <property type="entry name" value="PRK03767.1"/>
    <property type="match status" value="1"/>
</dbReference>
<feature type="compositionally biased region" description="Polar residues" evidence="2">
    <location>
        <begin position="336"/>
        <end position="345"/>
    </location>
</feature>
<comment type="caution">
    <text evidence="4">The sequence shown here is derived from an EMBL/GenBank/DDBJ whole genome shotgun (WGS) entry which is preliminary data.</text>
</comment>
<dbReference type="Gene3D" id="3.40.50.360">
    <property type="match status" value="1"/>
</dbReference>
<feature type="compositionally biased region" description="Polar residues" evidence="2">
    <location>
        <begin position="390"/>
        <end position="418"/>
    </location>
</feature>
<feature type="domain" description="Flavodoxin-like" evidence="3">
    <location>
        <begin position="6"/>
        <end position="192"/>
    </location>
</feature>
<name>A0A8H7QMA0_9FUNG</name>
<dbReference type="GO" id="GO:0003955">
    <property type="term" value="F:NAD(P)H dehydrogenase (quinone) activity"/>
    <property type="evidence" value="ECO:0007669"/>
    <property type="project" value="InterPro"/>
</dbReference>
<feature type="compositionally biased region" description="Polar residues" evidence="2">
    <location>
        <begin position="213"/>
        <end position="242"/>
    </location>
</feature>
<evidence type="ECO:0000313" key="5">
    <source>
        <dbReference type="Proteomes" id="UP000603453"/>
    </source>
</evidence>
<evidence type="ECO:0000256" key="2">
    <source>
        <dbReference type="SAM" id="MobiDB-lite"/>
    </source>
</evidence>
<dbReference type="Proteomes" id="UP000603453">
    <property type="component" value="Unassembled WGS sequence"/>
</dbReference>
<dbReference type="AlphaFoldDB" id="A0A8H7QMA0"/>
<dbReference type="InterPro" id="IPR005025">
    <property type="entry name" value="FMN_Rdtase-like_dom"/>
</dbReference>
<dbReference type="InterPro" id="IPR029039">
    <property type="entry name" value="Flavoprotein-like_sf"/>
</dbReference>
<dbReference type="InterPro" id="IPR010089">
    <property type="entry name" value="Flavoprotein_WrbA-like"/>
</dbReference>
<organism evidence="4 5">
    <name type="scientific">Mucor saturninus</name>
    <dbReference type="NCBI Taxonomy" id="64648"/>
    <lineage>
        <taxon>Eukaryota</taxon>
        <taxon>Fungi</taxon>
        <taxon>Fungi incertae sedis</taxon>
        <taxon>Mucoromycota</taxon>
        <taxon>Mucoromycotina</taxon>
        <taxon>Mucoromycetes</taxon>
        <taxon>Mucorales</taxon>
        <taxon>Mucorineae</taxon>
        <taxon>Mucoraceae</taxon>
        <taxon>Mucor</taxon>
    </lineage>
</organism>
<sequence length="564" mass="55911">MTKPLVYIVIYSLYHHVYKLSLSIKEGLESKGVDVQLFQVQETLSDEILSKMQAPSKPDLPIISVDRLSEPDGILFGLPTRFGTMPAQMKALLDASGALWAKGALAGKFAGTFFSTASQHGGQETTALTAVTYFAHHGMMYVPFGYANAAMGSVDEVIGGSAYGCGTISDGDGSRQPSHTELAIAENQGANFAEILTVFVKGRDIMTRDQPYDGSTHQSNSTTDPQLSSAVDTTNHQPMSDTSHVDSHTGAGVAAGTTAAAAAAATAAASSAGKRSSTTGDNTFIDKTDNIENVSVGERGTSLNTTKTVTSKNDIAPSSSVETPLTDGFHSDQPHSKTTGSTPPTSADAVRTATASDTIATGTTPANTTGTTPANTTGTTPANTTGTTPSGNVADTNVTGTNATDNATNPMSTTTATDASKVGDTMATGGATNAAVTGATGAGATGATGATPGTAATTGATGATPGTATTTGATGATPGTATTTGATTTGATGTAGATGATAAAATGAAGATGAAAGAAKTGTTAATNAATTAAGKSTATNPVKESIVKDKVKEKPKKKKWFCC</sequence>
<reference evidence="4" key="1">
    <citation type="submission" date="2020-12" db="EMBL/GenBank/DDBJ databases">
        <title>Metabolic potential, ecology and presence of endohyphal bacteria is reflected in genomic diversity of Mucoromycotina.</title>
        <authorList>
            <person name="Muszewska A."/>
            <person name="Okrasinska A."/>
            <person name="Steczkiewicz K."/>
            <person name="Drgas O."/>
            <person name="Orlowska M."/>
            <person name="Perlinska-Lenart U."/>
            <person name="Aleksandrzak-Piekarczyk T."/>
            <person name="Szatraj K."/>
            <person name="Zielenkiewicz U."/>
            <person name="Pilsyk S."/>
            <person name="Malc E."/>
            <person name="Mieczkowski P."/>
            <person name="Kruszewska J.S."/>
            <person name="Biernat P."/>
            <person name="Pawlowska J."/>
        </authorList>
    </citation>
    <scope>NUCLEOTIDE SEQUENCE</scope>
    <source>
        <strain evidence="4">WA0000017839</strain>
    </source>
</reference>
<proteinExistence type="inferred from homology"/>
<dbReference type="OrthoDB" id="504689at2759"/>
<evidence type="ECO:0000256" key="1">
    <source>
        <dbReference type="ARBA" id="ARBA00006961"/>
    </source>
</evidence>
<dbReference type="GO" id="GO:0016020">
    <property type="term" value="C:membrane"/>
    <property type="evidence" value="ECO:0007669"/>
    <property type="project" value="TreeGrafter"/>
</dbReference>
<dbReference type="NCBIfam" id="TIGR01755">
    <property type="entry name" value="flav_wrbA"/>
    <property type="match status" value="1"/>
</dbReference>
<feature type="compositionally biased region" description="Polar residues" evidence="2">
    <location>
        <begin position="301"/>
        <end position="323"/>
    </location>
</feature>
<dbReference type="PROSITE" id="PS50902">
    <property type="entry name" value="FLAVODOXIN_LIKE"/>
    <property type="match status" value="1"/>
</dbReference>